<evidence type="ECO:0008006" key="3">
    <source>
        <dbReference type="Google" id="ProtNLM"/>
    </source>
</evidence>
<evidence type="ECO:0000313" key="2">
    <source>
        <dbReference type="Proteomes" id="UP001448207"/>
    </source>
</evidence>
<organism evidence="1 2">
    <name type="scientific">Phycomyces blakesleeanus</name>
    <dbReference type="NCBI Taxonomy" id="4837"/>
    <lineage>
        <taxon>Eukaryota</taxon>
        <taxon>Fungi</taxon>
        <taxon>Fungi incertae sedis</taxon>
        <taxon>Mucoromycota</taxon>
        <taxon>Mucoromycotina</taxon>
        <taxon>Mucoromycetes</taxon>
        <taxon>Mucorales</taxon>
        <taxon>Phycomycetaceae</taxon>
        <taxon>Phycomyces</taxon>
    </lineage>
</organism>
<name>A0ABR3B6X3_PHYBL</name>
<dbReference type="Proteomes" id="UP001448207">
    <property type="component" value="Unassembled WGS sequence"/>
</dbReference>
<evidence type="ECO:0000313" key="1">
    <source>
        <dbReference type="EMBL" id="KAL0091697.1"/>
    </source>
</evidence>
<gene>
    <name evidence="1" type="ORF">J3Q64DRAFT_1724912</name>
</gene>
<accession>A0ABR3B6X3</accession>
<dbReference type="PANTHER" id="PTHR34561:SF1">
    <property type="entry name" value="NADH DEHYDROGENASE [UBIQUINONE] 1 ALPHA SUBCOMPLEX ASSEMBLY FACTOR 8"/>
    <property type="match status" value="1"/>
</dbReference>
<dbReference type="PANTHER" id="PTHR34561">
    <property type="entry name" value="NADH DEHYDROGENASE [UBIQUINONE] 1 ALPHA SUBCOMPLEX ASSEMBLY FACTOR 8"/>
    <property type="match status" value="1"/>
</dbReference>
<reference evidence="1 2" key="1">
    <citation type="submission" date="2024-04" db="EMBL/GenBank/DDBJ databases">
        <title>Symmetric and asymmetric DNA N6-adenine methylation regulates different biological responses in Mucorales.</title>
        <authorList>
            <consortium name="Lawrence Berkeley National Laboratory"/>
            <person name="Lax C."/>
            <person name="Mondo S.J."/>
            <person name="Osorio-Concepcion M."/>
            <person name="Muszewska A."/>
            <person name="Corrochano-Luque M."/>
            <person name="Gutierrez G."/>
            <person name="Riley R."/>
            <person name="Lipzen A."/>
            <person name="Guo J."/>
            <person name="Hundley H."/>
            <person name="Amirebrahimi M."/>
            <person name="Ng V."/>
            <person name="Lorenzo-Gutierrez D."/>
            <person name="Binder U."/>
            <person name="Yang J."/>
            <person name="Song Y."/>
            <person name="Canovas D."/>
            <person name="Navarro E."/>
            <person name="Freitag M."/>
            <person name="Gabaldon T."/>
            <person name="Grigoriev I.V."/>
            <person name="Corrochano L.M."/>
            <person name="Nicolas F.E."/>
            <person name="Garre V."/>
        </authorList>
    </citation>
    <scope>NUCLEOTIDE SEQUENCE [LARGE SCALE GENOMIC DNA]</scope>
    <source>
        <strain evidence="1 2">L51</strain>
    </source>
</reference>
<proteinExistence type="predicted"/>
<dbReference type="InterPro" id="IPR034595">
    <property type="entry name" value="NDUFAF8"/>
</dbReference>
<dbReference type="EMBL" id="JBCLYO010000003">
    <property type="protein sequence ID" value="KAL0091697.1"/>
    <property type="molecule type" value="Genomic_DNA"/>
</dbReference>
<sequence>MEKRTKGVAVLARGVATCSTQAAVYGQCVSSSYKDIQKDMCLKEFQAFKECVQHAVSPSLSLCDSVLF</sequence>
<comment type="caution">
    <text evidence="1">The sequence shown here is derived from an EMBL/GenBank/DDBJ whole genome shotgun (WGS) entry which is preliminary data.</text>
</comment>
<protein>
    <recommendedName>
        <fullName evidence="3">CHCH domain-containing protein</fullName>
    </recommendedName>
</protein>
<keyword evidence="2" id="KW-1185">Reference proteome</keyword>